<evidence type="ECO:0000313" key="3">
    <source>
        <dbReference type="Proteomes" id="UP000176005"/>
    </source>
</evidence>
<feature type="transmembrane region" description="Helical" evidence="1">
    <location>
        <begin position="211"/>
        <end position="230"/>
    </location>
</feature>
<evidence type="ECO:0000313" key="2">
    <source>
        <dbReference type="EMBL" id="OEV06397.1"/>
    </source>
</evidence>
<comment type="caution">
    <text evidence="2">The sequence shown here is derived from an EMBL/GenBank/DDBJ whole genome shotgun (WGS) entry which is preliminary data.</text>
</comment>
<feature type="transmembrane region" description="Helical" evidence="1">
    <location>
        <begin position="33"/>
        <end position="52"/>
    </location>
</feature>
<keyword evidence="1" id="KW-0472">Membrane</keyword>
<accession>A0A1E7KR52</accession>
<feature type="transmembrane region" description="Helical" evidence="1">
    <location>
        <begin position="183"/>
        <end position="204"/>
    </location>
</feature>
<organism evidence="2 3">
    <name type="scientific">Streptomyces nanshensis</name>
    <dbReference type="NCBI Taxonomy" id="518642"/>
    <lineage>
        <taxon>Bacteria</taxon>
        <taxon>Bacillati</taxon>
        <taxon>Actinomycetota</taxon>
        <taxon>Actinomycetes</taxon>
        <taxon>Kitasatosporales</taxon>
        <taxon>Streptomycetaceae</taxon>
        <taxon>Streptomyces</taxon>
    </lineage>
</organism>
<keyword evidence="1" id="KW-1133">Transmembrane helix</keyword>
<dbReference type="PATRIC" id="fig|518642.10.peg.898"/>
<sequence length="312" mass="33895">MSDTTTTRPQPRTEGRIRTGGQGLWAVLRLHRAAMWVWIVFVAGMAAAMLWLQYGPYGTGATAVQQGCGTPGHRDCYSIPNRAEDFHQFGGMLDYLSWLLRNIAPVVAGWAGGALIGREVERGTVELAWTQAVTPVRWLTEKLAVPGVLLAAGSGVLVLQFRALLHWADARELLIAGYSTQDYYFAFGPSAVAYVLLGLAVGVLTGFLARGTLSALGIAGVAAWGVTYLVNPWRTRIWPVVTDVQLGKGPFGYAARPCQWRQSETIYSADACLGAKPASLYWPVQLVETGFLLVLTALAVAAAYWLLRRRTP</sequence>
<dbReference type="EMBL" id="LJGW01000638">
    <property type="protein sequence ID" value="OEV06397.1"/>
    <property type="molecule type" value="Genomic_DNA"/>
</dbReference>
<keyword evidence="3" id="KW-1185">Reference proteome</keyword>
<feature type="transmembrane region" description="Helical" evidence="1">
    <location>
        <begin position="143"/>
        <end position="163"/>
    </location>
</feature>
<evidence type="ECO:0000256" key="1">
    <source>
        <dbReference type="SAM" id="Phobius"/>
    </source>
</evidence>
<keyword evidence="1" id="KW-0812">Transmembrane</keyword>
<feature type="transmembrane region" description="Helical" evidence="1">
    <location>
        <begin position="289"/>
        <end position="307"/>
    </location>
</feature>
<name>A0A1E7KR52_9ACTN</name>
<dbReference type="Proteomes" id="UP000176005">
    <property type="component" value="Unassembled WGS sequence"/>
</dbReference>
<dbReference type="RefSeq" id="WP_070020299.1">
    <property type="nucleotide sequence ID" value="NZ_LJGW01000638.1"/>
</dbReference>
<gene>
    <name evidence="2" type="ORF">AN218_30595</name>
</gene>
<proteinExistence type="predicted"/>
<protein>
    <recommendedName>
        <fullName evidence="4">ABC transporter permease</fullName>
    </recommendedName>
</protein>
<reference evidence="2 3" key="1">
    <citation type="journal article" date="2016" name="Front. Microbiol.">
        <title>Comparative Genomics Analysis of Streptomyces Species Reveals Their Adaptation to the Marine Environment and Their Diversity at the Genomic Level.</title>
        <authorList>
            <person name="Tian X."/>
            <person name="Zhang Z."/>
            <person name="Yang T."/>
            <person name="Chen M."/>
            <person name="Li J."/>
            <person name="Chen F."/>
            <person name="Yang J."/>
            <person name="Li W."/>
            <person name="Zhang B."/>
            <person name="Zhang Z."/>
            <person name="Wu J."/>
            <person name="Zhang C."/>
            <person name="Long L."/>
            <person name="Xiao J."/>
        </authorList>
    </citation>
    <scope>NUCLEOTIDE SEQUENCE [LARGE SCALE GENOMIC DNA]</scope>
    <source>
        <strain evidence="2 3">SCSIO 10429</strain>
    </source>
</reference>
<dbReference type="AlphaFoldDB" id="A0A1E7KR52"/>
<evidence type="ECO:0008006" key="4">
    <source>
        <dbReference type="Google" id="ProtNLM"/>
    </source>
</evidence>